<dbReference type="SMART" id="SM00240">
    <property type="entry name" value="FHA"/>
    <property type="match status" value="1"/>
</dbReference>
<dbReference type="PROSITE" id="PS00676">
    <property type="entry name" value="SIGMA54_INTERACT_2"/>
    <property type="match status" value="1"/>
</dbReference>
<dbReference type="PROSITE" id="PS50006">
    <property type="entry name" value="FHA_DOMAIN"/>
    <property type="match status" value="1"/>
</dbReference>
<dbReference type="Gene3D" id="3.40.50.300">
    <property type="entry name" value="P-loop containing nucleotide triphosphate hydrolases"/>
    <property type="match status" value="1"/>
</dbReference>
<dbReference type="CDD" id="cd00060">
    <property type="entry name" value="FHA"/>
    <property type="match status" value="1"/>
</dbReference>
<evidence type="ECO:0000313" key="6">
    <source>
        <dbReference type="Proteomes" id="UP000199400"/>
    </source>
</evidence>
<dbReference type="GO" id="GO:0005524">
    <property type="term" value="F:ATP binding"/>
    <property type="evidence" value="ECO:0007669"/>
    <property type="project" value="UniProtKB-KW"/>
</dbReference>
<feature type="domain" description="Sigma-54 factor interaction" evidence="4">
    <location>
        <begin position="140"/>
        <end position="369"/>
    </location>
</feature>
<dbReference type="PROSITE" id="PS50045">
    <property type="entry name" value="SIGMA54_INTERACT_4"/>
    <property type="match status" value="1"/>
</dbReference>
<dbReference type="InterPro" id="IPR025662">
    <property type="entry name" value="Sigma_54_int_dom_ATP-bd_1"/>
</dbReference>
<dbReference type="Pfam" id="PF25601">
    <property type="entry name" value="AAA_lid_14"/>
    <property type="match status" value="1"/>
</dbReference>
<evidence type="ECO:0000313" key="5">
    <source>
        <dbReference type="EMBL" id="SFF05826.1"/>
    </source>
</evidence>
<dbReference type="PANTHER" id="PTHR32071">
    <property type="entry name" value="TRANSCRIPTIONAL REGULATORY PROTEIN"/>
    <property type="match status" value="1"/>
</dbReference>
<proteinExistence type="predicted"/>
<accession>A0A1I2FMW7</accession>
<evidence type="ECO:0000256" key="1">
    <source>
        <dbReference type="ARBA" id="ARBA00022741"/>
    </source>
</evidence>
<keyword evidence="2" id="KW-0067">ATP-binding</keyword>
<protein>
    <submittedName>
        <fullName evidence="5">FHA domain-containing protein</fullName>
    </submittedName>
</protein>
<dbReference type="FunFam" id="3.40.50.300:FF:000006">
    <property type="entry name" value="DNA-binding transcriptional regulator NtrC"/>
    <property type="match status" value="1"/>
</dbReference>
<keyword evidence="1" id="KW-0547">Nucleotide-binding</keyword>
<dbReference type="Pfam" id="PF00158">
    <property type="entry name" value="Sigma54_activat"/>
    <property type="match status" value="1"/>
</dbReference>
<dbReference type="RefSeq" id="WP_170136324.1">
    <property type="nucleotide sequence ID" value="NZ_FOMX01000027.1"/>
</dbReference>
<dbReference type="GO" id="GO:0006355">
    <property type="term" value="P:regulation of DNA-templated transcription"/>
    <property type="evidence" value="ECO:0007669"/>
    <property type="project" value="InterPro"/>
</dbReference>
<dbReference type="Proteomes" id="UP000199400">
    <property type="component" value="Unassembled WGS sequence"/>
</dbReference>
<dbReference type="InterPro" id="IPR008984">
    <property type="entry name" value="SMAD_FHA_dom_sf"/>
</dbReference>
<evidence type="ECO:0000256" key="2">
    <source>
        <dbReference type="ARBA" id="ARBA00022840"/>
    </source>
</evidence>
<dbReference type="Gene3D" id="2.60.200.20">
    <property type="match status" value="1"/>
</dbReference>
<dbReference type="PANTHER" id="PTHR32071:SF100">
    <property type="entry name" value="RESPONSE REGULATOR PROTEIN PILR"/>
    <property type="match status" value="1"/>
</dbReference>
<sequence length="450" mass="49712">MSNSREKPLEPTAAVPHFSRSYQRLGRVNLRVLDGPDRGKEFHVDLSDRRLITAGRDAVNDIVLTDTHVSGNHFQIAVTPRGLLLRDLDSTNGVHVGDVRVREVWLTAQTVFRAGQSTFRLLGTDDVQVALPAIDRFDELYGRSAAMRELFSTLERLATRGDRLRVLIGGETGTGKELVARALHNRSSRQAGPFVVQDCTSIPRELAEGLLFGHCKGAFTGAVGDRPGSFEEADGGTIFLDEIGELPLDLQAKLLRVIQEGEVVRVGERNPRKVDVRVLCATHRDLRAMVAEGRFRQDLFFRIADVRVEVPGLREREDDAVLLAELFLRRCAGAGEPRRLSPSARAALQAHAWPGNVRELKSVIERAHVMADGPEITADDLSLAPEVSARRAVAHDGLLLLPHDRAVDEFERLYFTSLLAQHPTKAKAARAAEMSGEGLRQALKRLQIRG</sequence>
<keyword evidence="6" id="KW-1185">Reference proteome</keyword>
<dbReference type="SUPFAM" id="SSF49879">
    <property type="entry name" value="SMAD/FHA domain"/>
    <property type="match status" value="1"/>
</dbReference>
<dbReference type="Gene3D" id="1.10.8.60">
    <property type="match status" value="1"/>
</dbReference>
<feature type="domain" description="FHA" evidence="3">
    <location>
        <begin position="52"/>
        <end position="101"/>
    </location>
</feature>
<dbReference type="AlphaFoldDB" id="A0A1I2FMW7"/>
<dbReference type="InterPro" id="IPR058031">
    <property type="entry name" value="AAA_lid_NorR"/>
</dbReference>
<name>A0A1I2FMW7_9BACT</name>
<dbReference type="Pfam" id="PF16697">
    <property type="entry name" value="Yop-YscD_cpl"/>
    <property type="match status" value="1"/>
</dbReference>
<dbReference type="InterPro" id="IPR000253">
    <property type="entry name" value="FHA_dom"/>
</dbReference>
<evidence type="ECO:0000259" key="4">
    <source>
        <dbReference type="PROSITE" id="PS50045"/>
    </source>
</evidence>
<dbReference type="InterPro" id="IPR032030">
    <property type="entry name" value="YscD_cytoplasmic_dom"/>
</dbReference>
<dbReference type="InterPro" id="IPR003593">
    <property type="entry name" value="AAA+_ATPase"/>
</dbReference>
<dbReference type="SUPFAM" id="SSF52540">
    <property type="entry name" value="P-loop containing nucleoside triphosphate hydrolases"/>
    <property type="match status" value="1"/>
</dbReference>
<organism evidence="5 6">
    <name type="scientific">Nannocystis exedens</name>
    <dbReference type="NCBI Taxonomy" id="54"/>
    <lineage>
        <taxon>Bacteria</taxon>
        <taxon>Pseudomonadati</taxon>
        <taxon>Myxococcota</taxon>
        <taxon>Polyangia</taxon>
        <taxon>Nannocystales</taxon>
        <taxon>Nannocystaceae</taxon>
        <taxon>Nannocystis</taxon>
    </lineage>
</organism>
<reference evidence="6" key="1">
    <citation type="submission" date="2016-10" db="EMBL/GenBank/DDBJ databases">
        <authorList>
            <person name="Varghese N."/>
            <person name="Submissions S."/>
        </authorList>
    </citation>
    <scope>NUCLEOTIDE SEQUENCE [LARGE SCALE GENOMIC DNA]</scope>
    <source>
        <strain evidence="6">ATCC 25963</strain>
    </source>
</reference>
<dbReference type="PROSITE" id="PS00675">
    <property type="entry name" value="SIGMA54_INTERACT_1"/>
    <property type="match status" value="1"/>
</dbReference>
<dbReference type="InterPro" id="IPR025943">
    <property type="entry name" value="Sigma_54_int_dom_ATP-bd_2"/>
</dbReference>
<dbReference type="SUPFAM" id="SSF46689">
    <property type="entry name" value="Homeodomain-like"/>
    <property type="match status" value="1"/>
</dbReference>
<dbReference type="InterPro" id="IPR027417">
    <property type="entry name" value="P-loop_NTPase"/>
</dbReference>
<dbReference type="InterPro" id="IPR002078">
    <property type="entry name" value="Sigma_54_int"/>
</dbReference>
<dbReference type="STRING" id="54.SAMN02745121_06697"/>
<gene>
    <name evidence="5" type="ORF">SAMN02745121_06697</name>
</gene>
<dbReference type="EMBL" id="FOMX01000027">
    <property type="protein sequence ID" value="SFF05826.1"/>
    <property type="molecule type" value="Genomic_DNA"/>
</dbReference>
<dbReference type="CDD" id="cd00009">
    <property type="entry name" value="AAA"/>
    <property type="match status" value="1"/>
</dbReference>
<dbReference type="SMART" id="SM00382">
    <property type="entry name" value="AAA"/>
    <property type="match status" value="1"/>
</dbReference>
<dbReference type="InterPro" id="IPR009057">
    <property type="entry name" value="Homeodomain-like_sf"/>
</dbReference>
<evidence type="ECO:0000259" key="3">
    <source>
        <dbReference type="PROSITE" id="PS50006"/>
    </source>
</evidence>